<evidence type="ECO:0000313" key="2">
    <source>
        <dbReference type="Proteomes" id="UP000265520"/>
    </source>
</evidence>
<dbReference type="EMBL" id="LXQA010717551">
    <property type="protein sequence ID" value="MCI67470.1"/>
    <property type="molecule type" value="Genomic_DNA"/>
</dbReference>
<proteinExistence type="predicted"/>
<name>A0A392U4L4_9FABA</name>
<feature type="non-terminal residue" evidence="1">
    <location>
        <position position="78"/>
    </location>
</feature>
<keyword evidence="2" id="KW-1185">Reference proteome</keyword>
<dbReference type="Proteomes" id="UP000265520">
    <property type="component" value="Unassembled WGS sequence"/>
</dbReference>
<organism evidence="1 2">
    <name type="scientific">Trifolium medium</name>
    <dbReference type="NCBI Taxonomy" id="97028"/>
    <lineage>
        <taxon>Eukaryota</taxon>
        <taxon>Viridiplantae</taxon>
        <taxon>Streptophyta</taxon>
        <taxon>Embryophyta</taxon>
        <taxon>Tracheophyta</taxon>
        <taxon>Spermatophyta</taxon>
        <taxon>Magnoliopsida</taxon>
        <taxon>eudicotyledons</taxon>
        <taxon>Gunneridae</taxon>
        <taxon>Pentapetalae</taxon>
        <taxon>rosids</taxon>
        <taxon>fabids</taxon>
        <taxon>Fabales</taxon>
        <taxon>Fabaceae</taxon>
        <taxon>Papilionoideae</taxon>
        <taxon>50 kb inversion clade</taxon>
        <taxon>NPAAA clade</taxon>
        <taxon>Hologalegina</taxon>
        <taxon>IRL clade</taxon>
        <taxon>Trifolieae</taxon>
        <taxon>Trifolium</taxon>
    </lineage>
</organism>
<evidence type="ECO:0000313" key="1">
    <source>
        <dbReference type="EMBL" id="MCI67470.1"/>
    </source>
</evidence>
<reference evidence="1 2" key="1">
    <citation type="journal article" date="2018" name="Front. Plant Sci.">
        <title>Red Clover (Trifolium pratense) and Zigzag Clover (T. medium) - A Picture of Genomic Similarities and Differences.</title>
        <authorList>
            <person name="Dluhosova J."/>
            <person name="Istvanek J."/>
            <person name="Nedelnik J."/>
            <person name="Repkova J."/>
        </authorList>
    </citation>
    <scope>NUCLEOTIDE SEQUENCE [LARGE SCALE GENOMIC DNA]</scope>
    <source>
        <strain evidence="2">cv. 10/8</strain>
        <tissue evidence="1">Leaf</tissue>
    </source>
</reference>
<accession>A0A392U4L4</accession>
<comment type="caution">
    <text evidence="1">The sequence shown here is derived from an EMBL/GenBank/DDBJ whole genome shotgun (WGS) entry which is preliminary data.</text>
</comment>
<protein>
    <submittedName>
        <fullName evidence="1">Uncharacterized protein</fullName>
    </submittedName>
</protein>
<sequence>MLKLTNDFLEEVVEKQQTDTRLLKFKALIEQGKELDNKIDENGVMRCQGRLCVPDVPELKRMILEEGHRSKLSIHPGV</sequence>
<dbReference type="AlphaFoldDB" id="A0A392U4L4"/>